<organism evidence="2 3">
    <name type="scientific">Shigella dysenteriae WRSd3</name>
    <dbReference type="NCBI Taxonomy" id="1401327"/>
    <lineage>
        <taxon>Bacteria</taxon>
        <taxon>Pseudomonadati</taxon>
        <taxon>Pseudomonadota</taxon>
        <taxon>Gammaproteobacteria</taxon>
        <taxon>Enterobacterales</taxon>
        <taxon>Enterobacteriaceae</taxon>
        <taxon>Shigella</taxon>
    </lineage>
</organism>
<proteinExistence type="predicted"/>
<keyword evidence="1" id="KW-0812">Transmembrane</keyword>
<gene>
    <name evidence="2" type="ORF">WRSd3_04002</name>
</gene>
<dbReference type="Proteomes" id="UP000017944">
    <property type="component" value="Unassembled WGS sequence"/>
</dbReference>
<dbReference type="AlphaFoldDB" id="A0A090NW35"/>
<feature type="transmembrane region" description="Helical" evidence="1">
    <location>
        <begin position="6"/>
        <end position="28"/>
    </location>
</feature>
<accession>A0A090NW35</accession>
<comment type="caution">
    <text evidence="2">The sequence shown here is derived from an EMBL/GenBank/DDBJ whole genome shotgun (WGS) entry which is preliminary data.</text>
</comment>
<dbReference type="EMBL" id="AXUT01000428">
    <property type="protein sequence ID" value="ESU77073.1"/>
    <property type="molecule type" value="Genomic_DNA"/>
</dbReference>
<protein>
    <submittedName>
        <fullName evidence="2">Sugar efflux transporter C</fullName>
    </submittedName>
</protein>
<keyword evidence="1" id="KW-1133">Transmembrane helix</keyword>
<name>A0A090NW35_SHIDY</name>
<evidence type="ECO:0000313" key="2">
    <source>
        <dbReference type="EMBL" id="ESU77073.1"/>
    </source>
</evidence>
<keyword evidence="1" id="KW-0472">Membrane</keyword>
<evidence type="ECO:0000313" key="3">
    <source>
        <dbReference type="Proteomes" id="UP000017944"/>
    </source>
</evidence>
<evidence type="ECO:0000256" key="1">
    <source>
        <dbReference type="SAM" id="Phobius"/>
    </source>
</evidence>
<reference evidence="2 3" key="1">
    <citation type="submission" date="2013-10" db="EMBL/GenBank/DDBJ databases">
        <title>Draft genomes and the virulence plasmids of Sd1617 vaccine constructs: WRSd3 and WRSd5.</title>
        <authorList>
            <person name="Aksomboon Vongsawan A."/>
            <person name="Venkatesan M.M."/>
            <person name="Vaisvil B."/>
            <person name="Emel G."/>
            <person name="Kepatral V."/>
            <person name="Sethabutr O."/>
            <person name="Serichantalergs O."/>
            <person name="Mason C."/>
        </authorList>
    </citation>
    <scope>NUCLEOTIDE SEQUENCE [LARGE SCALE GENOMIC DNA]</scope>
    <source>
        <strain evidence="2 3">WRSd3</strain>
    </source>
</reference>
<sequence>MVEIWSYHALFWLAIGMLGIAMICLLFIKDI</sequence>